<dbReference type="CDD" id="cd03124">
    <property type="entry name" value="alpha_CA_prokaryotic_like"/>
    <property type="match status" value="1"/>
</dbReference>
<dbReference type="InterPro" id="IPR036398">
    <property type="entry name" value="CA_dom_sf"/>
</dbReference>
<dbReference type="AlphaFoldDB" id="A0A7C8YRA8"/>
<comment type="cofactor">
    <cofactor evidence="1 6">
        <name>Zn(2+)</name>
        <dbReference type="ChEBI" id="CHEBI:29105"/>
    </cofactor>
</comment>
<dbReference type="Gene3D" id="3.10.200.10">
    <property type="entry name" value="Alpha carbonic anhydrase"/>
    <property type="match status" value="1"/>
</dbReference>
<accession>A0A7C8YRA8</accession>
<organism evidence="8">
    <name type="scientific">Opuntia streptacantha</name>
    <name type="common">Prickly pear cactus</name>
    <name type="synonym">Opuntia cardona</name>
    <dbReference type="NCBI Taxonomy" id="393608"/>
    <lineage>
        <taxon>Eukaryota</taxon>
        <taxon>Viridiplantae</taxon>
        <taxon>Streptophyta</taxon>
        <taxon>Embryophyta</taxon>
        <taxon>Tracheophyta</taxon>
        <taxon>Spermatophyta</taxon>
        <taxon>Magnoliopsida</taxon>
        <taxon>eudicotyledons</taxon>
        <taxon>Gunneridae</taxon>
        <taxon>Pentapetalae</taxon>
        <taxon>Caryophyllales</taxon>
        <taxon>Cactineae</taxon>
        <taxon>Cactaceae</taxon>
        <taxon>Opuntioideae</taxon>
        <taxon>Opuntia</taxon>
    </lineage>
</organism>
<evidence type="ECO:0000256" key="5">
    <source>
        <dbReference type="ARBA" id="ARBA00023239"/>
    </source>
</evidence>
<keyword evidence="5 6" id="KW-0456">Lyase</keyword>
<comment type="similarity">
    <text evidence="6">Belongs to the alpha-carbonic anhydrase family.</text>
</comment>
<dbReference type="PANTHER" id="PTHR18952:SF208">
    <property type="entry name" value="CARBONIC ANHYDRASE XA-RELATED"/>
    <property type="match status" value="1"/>
</dbReference>
<dbReference type="EC" id="4.2.1.1" evidence="2 6"/>
<evidence type="ECO:0000256" key="4">
    <source>
        <dbReference type="ARBA" id="ARBA00022833"/>
    </source>
</evidence>
<keyword evidence="4 6" id="KW-0862">Zinc</keyword>
<evidence type="ECO:0000259" key="7">
    <source>
        <dbReference type="PROSITE" id="PS51144"/>
    </source>
</evidence>
<name>A0A7C8YRA8_OPUST</name>
<proteinExistence type="inferred from homology"/>
<protein>
    <recommendedName>
        <fullName evidence="2 6">Carbonic anhydrase</fullName>
        <ecNumber evidence="2 6">4.2.1.1</ecNumber>
    </recommendedName>
</protein>
<comment type="function">
    <text evidence="6">Reversible hydration of carbon dioxide.</text>
</comment>
<dbReference type="PROSITE" id="PS00162">
    <property type="entry name" value="ALPHA_CA_1"/>
    <property type="match status" value="1"/>
</dbReference>
<evidence type="ECO:0000256" key="3">
    <source>
        <dbReference type="ARBA" id="ARBA00022723"/>
    </source>
</evidence>
<comment type="catalytic activity">
    <reaction evidence="6">
        <text>hydrogencarbonate + H(+) = CO2 + H2O</text>
        <dbReference type="Rhea" id="RHEA:10748"/>
        <dbReference type="ChEBI" id="CHEBI:15377"/>
        <dbReference type="ChEBI" id="CHEBI:15378"/>
        <dbReference type="ChEBI" id="CHEBI:16526"/>
        <dbReference type="ChEBI" id="CHEBI:17544"/>
        <dbReference type="EC" id="4.2.1.1"/>
    </reaction>
</comment>
<keyword evidence="6" id="KW-0732">Signal</keyword>
<evidence type="ECO:0000256" key="6">
    <source>
        <dbReference type="RuleBase" id="RU367011"/>
    </source>
</evidence>
<dbReference type="EMBL" id="GISG01048918">
    <property type="protein sequence ID" value="MBA4624758.1"/>
    <property type="molecule type" value="Transcribed_RNA"/>
</dbReference>
<dbReference type="GO" id="GO:0006730">
    <property type="term" value="P:one-carbon metabolic process"/>
    <property type="evidence" value="ECO:0007669"/>
    <property type="project" value="TreeGrafter"/>
</dbReference>
<dbReference type="GO" id="GO:0004089">
    <property type="term" value="F:carbonate dehydratase activity"/>
    <property type="evidence" value="ECO:0007669"/>
    <property type="project" value="UniProtKB-UniRule"/>
</dbReference>
<evidence type="ECO:0000256" key="2">
    <source>
        <dbReference type="ARBA" id="ARBA00012925"/>
    </source>
</evidence>
<evidence type="ECO:0000313" key="8">
    <source>
        <dbReference type="EMBL" id="MBA4624758.1"/>
    </source>
</evidence>
<dbReference type="GO" id="GO:0008270">
    <property type="term" value="F:zinc ion binding"/>
    <property type="evidence" value="ECO:0007669"/>
    <property type="project" value="UniProtKB-UniRule"/>
</dbReference>
<feature type="chain" id="PRO_5028501019" description="Carbonic anhydrase" evidence="6">
    <location>
        <begin position="29"/>
        <end position="290"/>
    </location>
</feature>
<dbReference type="Pfam" id="PF00194">
    <property type="entry name" value="Carb_anhydrase"/>
    <property type="match status" value="1"/>
</dbReference>
<dbReference type="PROSITE" id="PS51144">
    <property type="entry name" value="ALPHA_CA_2"/>
    <property type="match status" value="1"/>
</dbReference>
<dbReference type="InterPro" id="IPR023561">
    <property type="entry name" value="Carbonic_anhydrase_a-class"/>
</dbReference>
<reference evidence="8" key="1">
    <citation type="journal article" date="2013" name="J. Plant Res.">
        <title>Effect of fungi and light on seed germination of three Opuntia species from semiarid lands of central Mexico.</title>
        <authorList>
            <person name="Delgado-Sanchez P."/>
            <person name="Jimenez-Bremont J.F."/>
            <person name="Guerrero-Gonzalez Mde L."/>
            <person name="Flores J."/>
        </authorList>
    </citation>
    <scope>NUCLEOTIDE SEQUENCE</scope>
    <source>
        <tissue evidence="8">Cladode</tissue>
    </source>
</reference>
<keyword evidence="3 6" id="KW-0479">Metal-binding</keyword>
<dbReference type="PANTHER" id="PTHR18952">
    <property type="entry name" value="CARBONIC ANHYDRASE"/>
    <property type="match status" value="1"/>
</dbReference>
<reference evidence="8" key="2">
    <citation type="submission" date="2020-07" db="EMBL/GenBank/DDBJ databases">
        <authorList>
            <person name="Vera ALvarez R."/>
            <person name="Arias-Moreno D.M."/>
            <person name="Jimenez-Jacinto V."/>
            <person name="Jimenez-Bremont J.F."/>
            <person name="Swaminathan K."/>
            <person name="Moose S.P."/>
            <person name="Guerrero-Gonzalez M.L."/>
            <person name="Marino-Ramirez L."/>
            <person name="Landsman D."/>
            <person name="Rodriguez-Kessler M."/>
            <person name="Delgado-Sanchez P."/>
        </authorList>
    </citation>
    <scope>NUCLEOTIDE SEQUENCE</scope>
    <source>
        <tissue evidence="8">Cladode</tissue>
    </source>
</reference>
<feature type="domain" description="Alpha-carbonic anhydrase" evidence="7">
    <location>
        <begin position="35"/>
        <end position="268"/>
    </location>
</feature>
<dbReference type="InterPro" id="IPR018338">
    <property type="entry name" value="Carbonic_anhydrase_a-class_CS"/>
</dbReference>
<evidence type="ECO:0000256" key="1">
    <source>
        <dbReference type="ARBA" id="ARBA00001947"/>
    </source>
</evidence>
<dbReference type="SMART" id="SM01057">
    <property type="entry name" value="Carb_anhydrase"/>
    <property type="match status" value="1"/>
</dbReference>
<dbReference type="InterPro" id="IPR041891">
    <property type="entry name" value="Alpha_CA_prokaryot-like"/>
</dbReference>
<dbReference type="SUPFAM" id="SSF51069">
    <property type="entry name" value="Carbonic anhydrase"/>
    <property type="match status" value="1"/>
</dbReference>
<sequence>MNHPRNPRFTHLLSLFLIILFLVAFVTSQEVDDEKDFNYIEGSGKGPEDWGDLKEEWATCKTGNMQSPIDLFGRRVEVAPVSEEIHKFYNPGEATLKNRGHDISVEWKGGNSKININGIDYILRQVHWHSPSEHAINGRRYALELHIVHQSQDNKIAVIGLLYNLGRPDPFLGKLEEKIKSLSNTSTEVDIGIVDPKEIRIGGNKYYRYGGSLTTPPCTEGVIWTVNKQIATVSKEQVKLLREAVDDGARENARPLQPRNGRPVKLYYQRWKTDEVYILKTGSGFGDASF</sequence>
<dbReference type="InterPro" id="IPR001148">
    <property type="entry name" value="CA_dom"/>
</dbReference>
<feature type="signal peptide" evidence="6">
    <location>
        <begin position="1"/>
        <end position="28"/>
    </location>
</feature>